<dbReference type="EMBL" id="AMRJ01000002">
    <property type="protein sequence ID" value="EKF75564.1"/>
    <property type="molecule type" value="Genomic_DNA"/>
</dbReference>
<evidence type="ECO:0008006" key="3">
    <source>
        <dbReference type="Google" id="ProtNLM"/>
    </source>
</evidence>
<accession>L0WFT0</accession>
<dbReference type="PANTHER" id="PTHR33835">
    <property type="entry name" value="YALI0C07656P"/>
    <property type="match status" value="1"/>
</dbReference>
<proteinExistence type="predicted"/>
<dbReference type="RefSeq" id="WP_008927548.1">
    <property type="nucleotide sequence ID" value="NZ_AMRJ01000002.1"/>
</dbReference>
<organism evidence="1 2">
    <name type="scientific">Alcanivorax hongdengensis A-11-3</name>
    <dbReference type="NCBI Taxonomy" id="1177179"/>
    <lineage>
        <taxon>Bacteria</taxon>
        <taxon>Pseudomonadati</taxon>
        <taxon>Pseudomonadota</taxon>
        <taxon>Gammaproteobacteria</taxon>
        <taxon>Oceanospirillales</taxon>
        <taxon>Alcanivoracaceae</taxon>
        <taxon>Alcanivorax</taxon>
    </lineage>
</organism>
<dbReference type="eggNOG" id="COG4221">
    <property type="taxonomic scope" value="Bacteria"/>
</dbReference>
<dbReference type="Pfam" id="PF14234">
    <property type="entry name" value="DUF4336"/>
    <property type="match status" value="1"/>
</dbReference>
<dbReference type="SUPFAM" id="SSF56281">
    <property type="entry name" value="Metallo-hydrolase/oxidoreductase"/>
    <property type="match status" value="1"/>
</dbReference>
<evidence type="ECO:0000313" key="2">
    <source>
        <dbReference type="Proteomes" id="UP000010164"/>
    </source>
</evidence>
<dbReference type="PATRIC" id="fig|1177179.3.peg.352"/>
<dbReference type="InterPro" id="IPR025638">
    <property type="entry name" value="DUF4336"/>
</dbReference>
<sequence length="248" mass="28367">MAVLSLYEPINQLKGLADDLWIADGPLTYMAMYGARIPFTTRMTVVRLGGDRLWLHSPIAYDAQLAQQLSRLGTICHLVSPNKIHYAHLQGWADHFPDARVWASPGVRERAREQGIAVRFTDDLGEQPEAAWHQELGQHIFRGSRFMDEVVFFHHQSRTLIVADLIENFSPKKVHWSLRWLLRLAGVVAPHGQAPRDFRYTFLGGKAEARASLAQLLAWQPRRILLAHGDWIEPCDPQALRHAFRWLS</sequence>
<dbReference type="PANTHER" id="PTHR33835:SF1">
    <property type="entry name" value="METALLO-BETA-LACTAMASE DOMAIN-CONTAINING PROTEIN"/>
    <property type="match status" value="1"/>
</dbReference>
<protein>
    <recommendedName>
        <fullName evidence="3">DUF4336 domain-containing protein</fullName>
    </recommendedName>
</protein>
<dbReference type="AlphaFoldDB" id="L0WFT0"/>
<dbReference type="Proteomes" id="UP000010164">
    <property type="component" value="Unassembled WGS sequence"/>
</dbReference>
<reference evidence="1 2" key="1">
    <citation type="journal article" date="2012" name="J. Bacteriol.">
        <title>Genome Sequence of the Alkane-Degrading Bacterium Alcanivorax hongdengensis Type Strain A-11-3.</title>
        <authorList>
            <person name="Lai Q."/>
            <person name="Shao Z."/>
        </authorList>
    </citation>
    <scope>NUCLEOTIDE SEQUENCE [LARGE SCALE GENOMIC DNA]</scope>
    <source>
        <strain evidence="1 2">A-11-3</strain>
    </source>
</reference>
<dbReference type="STRING" id="1177179.A11A3_01797"/>
<keyword evidence="2" id="KW-1185">Reference proteome</keyword>
<dbReference type="InterPro" id="IPR036866">
    <property type="entry name" value="RibonucZ/Hydroxyglut_hydro"/>
</dbReference>
<comment type="caution">
    <text evidence="1">The sequence shown here is derived from an EMBL/GenBank/DDBJ whole genome shotgun (WGS) entry which is preliminary data.</text>
</comment>
<gene>
    <name evidence="1" type="ORF">A11A3_01797</name>
</gene>
<dbReference type="OrthoDB" id="450111at2"/>
<name>L0WFT0_9GAMM</name>
<evidence type="ECO:0000313" key="1">
    <source>
        <dbReference type="EMBL" id="EKF75564.1"/>
    </source>
</evidence>